<gene>
    <name evidence="2" type="ORF">DLAC_03630</name>
</gene>
<evidence type="ECO:0000313" key="3">
    <source>
        <dbReference type="Proteomes" id="UP000076078"/>
    </source>
</evidence>
<dbReference type="AlphaFoldDB" id="A0A152A0A4"/>
<keyword evidence="3" id="KW-1185">Reference proteome</keyword>
<comment type="caution">
    <text evidence="2">The sequence shown here is derived from an EMBL/GenBank/DDBJ whole genome shotgun (WGS) entry which is preliminary data.</text>
</comment>
<evidence type="ECO:0008006" key="4">
    <source>
        <dbReference type="Google" id="ProtNLM"/>
    </source>
</evidence>
<organism evidence="2 3">
    <name type="scientific">Tieghemostelium lacteum</name>
    <name type="common">Slime mold</name>
    <name type="synonym">Dictyostelium lacteum</name>
    <dbReference type="NCBI Taxonomy" id="361077"/>
    <lineage>
        <taxon>Eukaryota</taxon>
        <taxon>Amoebozoa</taxon>
        <taxon>Evosea</taxon>
        <taxon>Eumycetozoa</taxon>
        <taxon>Dictyostelia</taxon>
        <taxon>Dictyosteliales</taxon>
        <taxon>Raperosteliaceae</taxon>
        <taxon>Tieghemostelium</taxon>
    </lineage>
</organism>
<dbReference type="InParanoid" id="A0A152A0A4"/>
<dbReference type="EMBL" id="LODT01000020">
    <property type="protein sequence ID" value="KYQ99691.1"/>
    <property type="molecule type" value="Genomic_DNA"/>
</dbReference>
<sequence>MKLLWFKVHHLICAYLSGDFGTYTAVCDYVKKEVVYLGYKGPGCQHFYANVTVPFNQCGGGYSYINCTKEALILPNSVTVNQYTSCNGSDAIQYDNYPQNTCSGYSTTQGATIQLTNVISNQLDILKYQFPIPAINKVKKYFIL</sequence>
<keyword evidence="1" id="KW-0732">Signal</keyword>
<feature type="chain" id="PRO_5007593547" description="Transmembrane protein" evidence="1">
    <location>
        <begin position="19"/>
        <end position="144"/>
    </location>
</feature>
<name>A0A152A0A4_TIELA</name>
<feature type="signal peptide" evidence="1">
    <location>
        <begin position="1"/>
        <end position="18"/>
    </location>
</feature>
<proteinExistence type="predicted"/>
<reference evidence="2 3" key="1">
    <citation type="submission" date="2015-12" db="EMBL/GenBank/DDBJ databases">
        <title>Dictyostelia acquired genes for synthesis and detection of signals that induce cell-type specialization by lateral gene transfer from prokaryotes.</title>
        <authorList>
            <person name="Gloeckner G."/>
            <person name="Schaap P."/>
        </authorList>
    </citation>
    <scope>NUCLEOTIDE SEQUENCE [LARGE SCALE GENOMIC DNA]</scope>
    <source>
        <strain evidence="2 3">TK</strain>
    </source>
</reference>
<protein>
    <recommendedName>
        <fullName evidence="4">Transmembrane protein</fullName>
    </recommendedName>
</protein>
<accession>A0A152A0A4</accession>
<dbReference type="Proteomes" id="UP000076078">
    <property type="component" value="Unassembled WGS sequence"/>
</dbReference>
<evidence type="ECO:0000313" key="2">
    <source>
        <dbReference type="EMBL" id="KYQ99691.1"/>
    </source>
</evidence>
<evidence type="ECO:0000256" key="1">
    <source>
        <dbReference type="SAM" id="SignalP"/>
    </source>
</evidence>